<proteinExistence type="inferred from homology"/>
<organism evidence="8 9">
    <name type="scientific">Morella rubra</name>
    <name type="common">Chinese bayberry</name>
    <dbReference type="NCBI Taxonomy" id="262757"/>
    <lineage>
        <taxon>Eukaryota</taxon>
        <taxon>Viridiplantae</taxon>
        <taxon>Streptophyta</taxon>
        <taxon>Embryophyta</taxon>
        <taxon>Tracheophyta</taxon>
        <taxon>Spermatophyta</taxon>
        <taxon>Magnoliopsida</taxon>
        <taxon>eudicotyledons</taxon>
        <taxon>Gunneridae</taxon>
        <taxon>Pentapetalae</taxon>
        <taxon>rosids</taxon>
        <taxon>fabids</taxon>
        <taxon>Fagales</taxon>
        <taxon>Myricaceae</taxon>
        <taxon>Morella</taxon>
    </lineage>
</organism>
<feature type="region of interest" description="Disordered" evidence="6">
    <location>
        <begin position="1"/>
        <end position="22"/>
    </location>
</feature>
<evidence type="ECO:0000313" key="9">
    <source>
        <dbReference type="Proteomes" id="UP000516437"/>
    </source>
</evidence>
<comment type="subcellular location">
    <subcellularLocation>
        <location evidence="1">Membrane</location>
        <topology evidence="1">Multi-pass membrane protein</topology>
    </subcellularLocation>
</comment>
<evidence type="ECO:0000256" key="3">
    <source>
        <dbReference type="ARBA" id="ARBA00022692"/>
    </source>
</evidence>
<dbReference type="GO" id="GO:0016020">
    <property type="term" value="C:membrane"/>
    <property type="evidence" value="ECO:0007669"/>
    <property type="project" value="UniProtKB-SubCell"/>
</dbReference>
<dbReference type="InterPro" id="IPR007770">
    <property type="entry name" value="DMP"/>
</dbReference>
<keyword evidence="4 7" id="KW-1133">Transmembrane helix</keyword>
<reference evidence="8 9" key="1">
    <citation type="journal article" date="2019" name="Plant Biotechnol. J.">
        <title>The red bayberry genome and genetic basis of sex determination.</title>
        <authorList>
            <person name="Jia H.M."/>
            <person name="Jia H.J."/>
            <person name="Cai Q.L."/>
            <person name="Wang Y."/>
            <person name="Zhao H.B."/>
            <person name="Yang W.F."/>
            <person name="Wang G.Y."/>
            <person name="Li Y.H."/>
            <person name="Zhan D.L."/>
            <person name="Shen Y.T."/>
            <person name="Niu Q.F."/>
            <person name="Chang L."/>
            <person name="Qiu J."/>
            <person name="Zhao L."/>
            <person name="Xie H.B."/>
            <person name="Fu W.Y."/>
            <person name="Jin J."/>
            <person name="Li X.W."/>
            <person name="Jiao Y."/>
            <person name="Zhou C.C."/>
            <person name="Tu T."/>
            <person name="Chai C.Y."/>
            <person name="Gao J.L."/>
            <person name="Fan L.J."/>
            <person name="van de Weg E."/>
            <person name="Wang J.Y."/>
            <person name="Gao Z.S."/>
        </authorList>
    </citation>
    <scope>NUCLEOTIDE SEQUENCE [LARGE SCALE GENOMIC DNA]</scope>
    <source>
        <tissue evidence="8">Leaves</tissue>
    </source>
</reference>
<dbReference type="PANTHER" id="PTHR31621:SF69">
    <property type="entry name" value="POLLEN-SPECIFIC LEUCINE-RICH REPEAT EXTENSIN-LIKE PROTEIN 1"/>
    <property type="match status" value="1"/>
</dbReference>
<dbReference type="AlphaFoldDB" id="A0A6A1UPQ2"/>
<feature type="compositionally biased region" description="Basic and acidic residues" evidence="6">
    <location>
        <begin position="156"/>
        <end position="168"/>
    </location>
</feature>
<comment type="caution">
    <text evidence="8">The sequence shown here is derived from an EMBL/GenBank/DDBJ whole genome shotgun (WGS) entry which is preliminary data.</text>
</comment>
<feature type="transmembrane region" description="Helical" evidence="7">
    <location>
        <begin position="326"/>
        <end position="345"/>
    </location>
</feature>
<dbReference type="PANTHER" id="PTHR31621">
    <property type="entry name" value="PROTEIN DMP3"/>
    <property type="match status" value="1"/>
</dbReference>
<keyword evidence="3 7" id="KW-0812">Transmembrane</keyword>
<protein>
    <submittedName>
        <fullName evidence="8">Uncharacterized protein</fullName>
    </submittedName>
</protein>
<feature type="region of interest" description="Disordered" evidence="6">
    <location>
        <begin position="140"/>
        <end position="168"/>
    </location>
</feature>
<dbReference type="EMBL" id="RXIC02000026">
    <property type="protein sequence ID" value="KAB1202299.1"/>
    <property type="molecule type" value="Genomic_DNA"/>
</dbReference>
<dbReference type="Proteomes" id="UP000516437">
    <property type="component" value="Chromosome 8"/>
</dbReference>
<keyword evidence="9" id="KW-1185">Reference proteome</keyword>
<dbReference type="GO" id="GO:0005737">
    <property type="term" value="C:cytoplasm"/>
    <property type="evidence" value="ECO:0007669"/>
    <property type="project" value="UniProtKB-ARBA"/>
</dbReference>
<gene>
    <name evidence="8" type="ORF">CJ030_MR8G008697</name>
</gene>
<feature type="compositionally biased region" description="Pro residues" evidence="6">
    <location>
        <begin position="146"/>
        <end position="155"/>
    </location>
</feature>
<evidence type="ECO:0000313" key="8">
    <source>
        <dbReference type="EMBL" id="KAB1202299.1"/>
    </source>
</evidence>
<evidence type="ECO:0000256" key="2">
    <source>
        <dbReference type="ARBA" id="ARBA00008707"/>
    </source>
</evidence>
<feature type="transmembrane region" description="Helical" evidence="7">
    <location>
        <begin position="288"/>
        <end position="306"/>
    </location>
</feature>
<accession>A0A6A1UPQ2</accession>
<evidence type="ECO:0000256" key="6">
    <source>
        <dbReference type="SAM" id="MobiDB-lite"/>
    </source>
</evidence>
<evidence type="ECO:0000256" key="1">
    <source>
        <dbReference type="ARBA" id="ARBA00004141"/>
    </source>
</evidence>
<evidence type="ECO:0000256" key="5">
    <source>
        <dbReference type="ARBA" id="ARBA00023136"/>
    </source>
</evidence>
<sequence length="355" mass="38851">MADSTSAQPNPSTPVQIQPSNHQVIRSPYLPSAAEPSMILLNTSTVPSPPLPPPNYNSSTPIMAEQSPAQSNLTLLSPNQVYIRLIDASIQSPDLGTIQNVSPPEPYLAQPNCGFVPLPHQDPNQGLNQQQNAIVISVNPDQSPAEPAPPPPPNHSPEHSKKQPTKERKLTTIIRQTLHKKTGVANTAANLSNLLPTGTVLAFQALVPSFSHNGKCNIFNQYLAGFVIAFCAVICFFMSFTDSFISEENKLYYGIATCKGFCVFNYKDRAEEEEKISKRLETYKIQPLDFVHAFGSLFVFLIFAISSPDVLTCFFPETSESDQYSIVVYLPLVAGLLGSCVFTVFQTTRKGLGYT</sequence>
<dbReference type="GO" id="GO:0010256">
    <property type="term" value="P:endomembrane system organization"/>
    <property type="evidence" value="ECO:0007669"/>
    <property type="project" value="TreeGrafter"/>
</dbReference>
<evidence type="ECO:0000256" key="7">
    <source>
        <dbReference type="SAM" id="Phobius"/>
    </source>
</evidence>
<comment type="similarity">
    <text evidence="2">Belongs to the plant DMP1 protein family.</text>
</comment>
<dbReference type="OrthoDB" id="1734714at2759"/>
<dbReference type="Pfam" id="PF05078">
    <property type="entry name" value="DUF679"/>
    <property type="match status" value="1"/>
</dbReference>
<keyword evidence="5 7" id="KW-0472">Membrane</keyword>
<name>A0A6A1UPQ2_9ROSI</name>
<evidence type="ECO:0000256" key="4">
    <source>
        <dbReference type="ARBA" id="ARBA00022989"/>
    </source>
</evidence>
<feature type="transmembrane region" description="Helical" evidence="7">
    <location>
        <begin position="222"/>
        <end position="240"/>
    </location>
</feature>